<dbReference type="EMBL" id="SZVO01000003">
    <property type="protein sequence ID" value="TKT92622.1"/>
    <property type="molecule type" value="Genomic_DNA"/>
</dbReference>
<reference evidence="1 2" key="1">
    <citation type="submission" date="2019-05" db="EMBL/GenBank/DDBJ databases">
        <title>Dyadobacter AR-3-8 sp. nov., isolated from arctic soil.</title>
        <authorList>
            <person name="Chaudhary D.K."/>
        </authorList>
    </citation>
    <scope>NUCLEOTIDE SEQUENCE [LARGE SCALE GENOMIC DNA]</scope>
    <source>
        <strain evidence="1 2">AR-3-8</strain>
    </source>
</reference>
<dbReference type="PANTHER" id="PTHR10668:SF105">
    <property type="entry name" value="DEHYDROGENASE-RELATED"/>
    <property type="match status" value="1"/>
</dbReference>
<dbReference type="PRINTS" id="PR00411">
    <property type="entry name" value="PNDRDTASEI"/>
</dbReference>
<evidence type="ECO:0000313" key="1">
    <source>
        <dbReference type="EMBL" id="TKT92622.1"/>
    </source>
</evidence>
<dbReference type="Gene3D" id="3.50.50.60">
    <property type="entry name" value="FAD/NAD(P)-binding domain"/>
    <property type="match status" value="1"/>
</dbReference>
<accession>A0A4U6D5M9</accession>
<dbReference type="OrthoDB" id="833207at2"/>
<protein>
    <submittedName>
        <fullName evidence="1">NAD(P)/FAD-dependent oxidoreductase</fullName>
    </submittedName>
</protein>
<dbReference type="AlphaFoldDB" id="A0A4U6D5M9"/>
<organism evidence="1 2">
    <name type="scientific">Dyadobacter frigoris</name>
    <dbReference type="NCBI Taxonomy" id="2576211"/>
    <lineage>
        <taxon>Bacteria</taxon>
        <taxon>Pseudomonadati</taxon>
        <taxon>Bacteroidota</taxon>
        <taxon>Cytophagia</taxon>
        <taxon>Cytophagales</taxon>
        <taxon>Spirosomataceae</taxon>
        <taxon>Dyadobacter</taxon>
    </lineage>
</organism>
<dbReference type="Pfam" id="PF13450">
    <property type="entry name" value="NAD_binding_8"/>
    <property type="match status" value="1"/>
</dbReference>
<dbReference type="PANTHER" id="PTHR10668">
    <property type="entry name" value="PHYTOENE DEHYDROGENASE"/>
    <property type="match status" value="1"/>
</dbReference>
<dbReference type="SUPFAM" id="SSF51905">
    <property type="entry name" value="FAD/NAD(P)-binding domain"/>
    <property type="match status" value="1"/>
</dbReference>
<keyword evidence="2" id="KW-1185">Reference proteome</keyword>
<gene>
    <name evidence="1" type="ORF">FDK13_07320</name>
</gene>
<comment type="caution">
    <text evidence="1">The sequence shown here is derived from an EMBL/GenBank/DDBJ whole genome shotgun (WGS) entry which is preliminary data.</text>
</comment>
<sequence>MRNTQYDAVVVGSGPNGFAAAITLQMAGLSVLLVEGRDTIGGGMRTSELTLPGYHHDVCSAVHPMAAISPFFTSIPLKEHGLSLIEPTYAAAHPFDDGTVALLKNSLEDTAAGLGEDREAYLSLIKNSVRDLPKLLPDILGPFPIPRYPLALASFGLKALPPIGWTANRFKTKQARGLWAGIAAHAVQPFNNIASSAIGLVMTSAAHIGGWPIVEGGSQSLANALASYFLSLGGKIQTGVFVKSIDELPSAKAVLFDVGPKQLIGIAGERLGTSYINRLKKFKYGMGVFKMDWALSEPIPFTAKSASGAGTVHLGNTFEEIAYSEKITSEGKHADKPYVLLSQPSLFDKTRAPEGKHTAWAYCHVPNGSQVDMTDIIENQIERFAPGFKEIILKRSTLNAVQMQDYNPNYIGGDVNGGLQNLAQLYSRPVLSLSPYRTPAKGIYLCSASTPPGGGVHGLCGYHAAQQVLKDLFGNNN</sequence>
<dbReference type="RefSeq" id="WP_137339350.1">
    <property type="nucleotide sequence ID" value="NZ_SZVO01000003.1"/>
</dbReference>
<evidence type="ECO:0000313" key="2">
    <source>
        <dbReference type="Proteomes" id="UP000304900"/>
    </source>
</evidence>
<proteinExistence type="predicted"/>
<dbReference type="InterPro" id="IPR036188">
    <property type="entry name" value="FAD/NAD-bd_sf"/>
</dbReference>
<dbReference type="Proteomes" id="UP000304900">
    <property type="component" value="Unassembled WGS sequence"/>
</dbReference>
<name>A0A4U6D5M9_9BACT</name>